<evidence type="ECO:0000313" key="2">
    <source>
        <dbReference type="Proteomes" id="UP001203687"/>
    </source>
</evidence>
<keyword evidence="2" id="KW-1185">Reference proteome</keyword>
<organism evidence="1 2">
    <name type="scientific">Psychroserpens algicola</name>
    <dbReference type="NCBI Taxonomy" id="1719034"/>
    <lineage>
        <taxon>Bacteria</taxon>
        <taxon>Pseudomonadati</taxon>
        <taxon>Bacteroidota</taxon>
        <taxon>Flavobacteriia</taxon>
        <taxon>Flavobacteriales</taxon>
        <taxon>Flavobacteriaceae</taxon>
        <taxon>Psychroserpens</taxon>
    </lineage>
</organism>
<dbReference type="EMBL" id="JALPQF010000123">
    <property type="protein sequence ID" value="MCK8482398.1"/>
    <property type="molecule type" value="Genomic_DNA"/>
</dbReference>
<sequence length="108" mass="12127">VNPANGNMLFLDIDGNLTEDITTNDQRATGKNIFPDYQGSFGFDADYKNFFFTTQFNYTIGVYRSDFDLNGFLDPTAIGQFRHSRDILRAWSQPGDITDVPSLNATNA</sequence>
<feature type="non-terminal residue" evidence="1">
    <location>
        <position position="1"/>
    </location>
</feature>
<gene>
    <name evidence="1" type="ORF">MUY34_17365</name>
</gene>
<protein>
    <submittedName>
        <fullName evidence="1">SusC/RagA family TonB-linked outer membrane protein</fullName>
    </submittedName>
</protein>
<comment type="caution">
    <text evidence="1">The sequence shown here is derived from an EMBL/GenBank/DDBJ whole genome shotgun (WGS) entry which is preliminary data.</text>
</comment>
<feature type="non-terminal residue" evidence="1">
    <location>
        <position position="108"/>
    </location>
</feature>
<dbReference type="Proteomes" id="UP001203687">
    <property type="component" value="Unassembled WGS sequence"/>
</dbReference>
<reference evidence="1" key="1">
    <citation type="submission" date="2022-04" db="EMBL/GenBank/DDBJ databases">
        <authorList>
            <person name="Ren T."/>
        </authorList>
    </citation>
    <scope>NUCLEOTIDE SEQUENCE</scope>
    <source>
        <strain evidence="1">F63249</strain>
    </source>
</reference>
<name>A0ABT0HDG6_9FLAO</name>
<evidence type="ECO:0000313" key="1">
    <source>
        <dbReference type="EMBL" id="MCK8482398.1"/>
    </source>
</evidence>
<accession>A0ABT0HDG6</accession>
<proteinExistence type="predicted"/>